<dbReference type="Pfam" id="PF17766">
    <property type="entry name" value="fn3_6"/>
    <property type="match status" value="1"/>
</dbReference>
<evidence type="ECO:0000259" key="1">
    <source>
        <dbReference type="Pfam" id="PF17766"/>
    </source>
</evidence>
<proteinExistence type="predicted"/>
<reference evidence="2 3" key="1">
    <citation type="journal article" date="2024" name="Plant J.">
        <title>Genome sequences and population genomics reveal climatic adaptation and genomic divergence between two closely related sweetgum species.</title>
        <authorList>
            <person name="Xu W.Q."/>
            <person name="Ren C.Q."/>
            <person name="Zhang X.Y."/>
            <person name="Comes H.P."/>
            <person name="Liu X.H."/>
            <person name="Li Y.G."/>
            <person name="Kettle C.J."/>
            <person name="Jalonen R."/>
            <person name="Gaisberger H."/>
            <person name="Ma Y.Z."/>
            <person name="Qiu Y.X."/>
        </authorList>
    </citation>
    <scope>NUCLEOTIDE SEQUENCE [LARGE SCALE GENOMIC DNA]</scope>
    <source>
        <strain evidence="2">Hangzhou</strain>
    </source>
</reference>
<accession>A0AAP0RGG9</accession>
<evidence type="ECO:0000313" key="2">
    <source>
        <dbReference type="EMBL" id="KAK9277461.1"/>
    </source>
</evidence>
<name>A0AAP0RGG9_LIQFO</name>
<feature type="domain" description="Subtilisin-like protease fibronectin type-III" evidence="1">
    <location>
        <begin position="2"/>
        <end position="59"/>
    </location>
</feature>
<dbReference type="Proteomes" id="UP001415857">
    <property type="component" value="Unassembled WGS sequence"/>
</dbReference>
<organism evidence="2 3">
    <name type="scientific">Liquidambar formosana</name>
    <name type="common">Formosan gum</name>
    <dbReference type="NCBI Taxonomy" id="63359"/>
    <lineage>
        <taxon>Eukaryota</taxon>
        <taxon>Viridiplantae</taxon>
        <taxon>Streptophyta</taxon>
        <taxon>Embryophyta</taxon>
        <taxon>Tracheophyta</taxon>
        <taxon>Spermatophyta</taxon>
        <taxon>Magnoliopsida</taxon>
        <taxon>eudicotyledons</taxon>
        <taxon>Gunneridae</taxon>
        <taxon>Pentapetalae</taxon>
        <taxon>Saxifragales</taxon>
        <taxon>Altingiaceae</taxon>
        <taxon>Liquidambar</taxon>
    </lineage>
</organism>
<dbReference type="EMBL" id="JBBPBK010000010">
    <property type="protein sequence ID" value="KAK9277461.1"/>
    <property type="molecule type" value="Genomic_DNA"/>
</dbReference>
<dbReference type="AlphaFoldDB" id="A0AAP0RGG9"/>
<comment type="caution">
    <text evidence="2">The sequence shown here is derived from an EMBL/GenBank/DDBJ whole genome shotgun (WGS) entry which is preliminary data.</text>
</comment>
<gene>
    <name evidence="2" type="ORF">L1049_007005</name>
</gene>
<dbReference type="Gene3D" id="2.60.40.2310">
    <property type="match status" value="1"/>
</dbReference>
<keyword evidence="3" id="KW-1185">Reference proteome</keyword>
<dbReference type="InterPro" id="IPR041469">
    <property type="entry name" value="Subtilisin-like_FN3"/>
</dbReference>
<protein>
    <recommendedName>
        <fullName evidence="1">Subtilisin-like protease fibronectin type-III domain-containing protein</fullName>
    </recommendedName>
</protein>
<sequence length="95" mass="10393">MPPSVSVTIEPSVLSFSAIGEKKSFTVKVFGPKISQQPIMSGAIMWNDGIHAVKSPLVIYTILPGSLDSPYSKPQKNSVFERSFMYHKNGILGHD</sequence>
<evidence type="ECO:0000313" key="3">
    <source>
        <dbReference type="Proteomes" id="UP001415857"/>
    </source>
</evidence>